<feature type="compositionally biased region" description="Low complexity" evidence="10">
    <location>
        <begin position="574"/>
        <end position="587"/>
    </location>
</feature>
<dbReference type="InterPro" id="IPR001723">
    <property type="entry name" value="Nuclear_hrmn_rcpt"/>
</dbReference>
<feature type="compositionally biased region" description="Low complexity" evidence="10">
    <location>
        <begin position="386"/>
        <end position="395"/>
    </location>
</feature>
<evidence type="ECO:0000256" key="9">
    <source>
        <dbReference type="ARBA" id="ARBA00023242"/>
    </source>
</evidence>
<dbReference type="Pfam" id="PF00105">
    <property type="entry name" value="zf-C4"/>
    <property type="match status" value="1"/>
</dbReference>
<feature type="domain" description="NR LBD" evidence="12">
    <location>
        <begin position="631"/>
        <end position="864"/>
    </location>
</feature>
<dbReference type="PROSITE" id="PS00031">
    <property type="entry name" value="NUCLEAR_REC_DBD_1"/>
    <property type="match status" value="1"/>
</dbReference>
<evidence type="ECO:0000256" key="6">
    <source>
        <dbReference type="ARBA" id="ARBA00023125"/>
    </source>
</evidence>
<reference evidence="13 14" key="1">
    <citation type="journal article" date="2017" name="PLoS Biol.">
        <title>The sea cucumber genome provides insights into morphological evolution and visceral regeneration.</title>
        <authorList>
            <person name="Zhang X."/>
            <person name="Sun L."/>
            <person name="Yuan J."/>
            <person name="Sun Y."/>
            <person name="Gao Y."/>
            <person name="Zhang L."/>
            <person name="Li S."/>
            <person name="Dai H."/>
            <person name="Hamel J.F."/>
            <person name="Liu C."/>
            <person name="Yu Y."/>
            <person name="Liu S."/>
            <person name="Lin W."/>
            <person name="Guo K."/>
            <person name="Jin S."/>
            <person name="Xu P."/>
            <person name="Storey K.B."/>
            <person name="Huan P."/>
            <person name="Zhang T."/>
            <person name="Zhou Y."/>
            <person name="Zhang J."/>
            <person name="Lin C."/>
            <person name="Li X."/>
            <person name="Xing L."/>
            <person name="Huo D."/>
            <person name="Sun M."/>
            <person name="Wang L."/>
            <person name="Mercier A."/>
            <person name="Li F."/>
            <person name="Yang H."/>
            <person name="Xiang J."/>
        </authorList>
    </citation>
    <scope>NUCLEOTIDE SEQUENCE [LARGE SCALE GENOMIC DNA]</scope>
    <source>
        <strain evidence="13">Shaxun</strain>
        <tissue evidence="13">Muscle</tissue>
    </source>
</reference>
<dbReference type="SMART" id="SM00399">
    <property type="entry name" value="ZnF_C4"/>
    <property type="match status" value="1"/>
</dbReference>
<evidence type="ECO:0000256" key="10">
    <source>
        <dbReference type="SAM" id="MobiDB-lite"/>
    </source>
</evidence>
<dbReference type="AlphaFoldDB" id="A0A2G8LP03"/>
<protein>
    <submittedName>
        <fullName evidence="13">Uncharacterized protein</fullName>
    </submittedName>
</protein>
<keyword evidence="4" id="KW-0862">Zinc</keyword>
<dbReference type="GO" id="GO:0005634">
    <property type="term" value="C:nucleus"/>
    <property type="evidence" value="ECO:0007669"/>
    <property type="project" value="UniProtKB-SubCell"/>
</dbReference>
<dbReference type="PROSITE" id="PS51843">
    <property type="entry name" value="NR_LBD"/>
    <property type="match status" value="1"/>
</dbReference>
<keyword evidence="3" id="KW-0863">Zinc-finger</keyword>
<dbReference type="SMART" id="SM00430">
    <property type="entry name" value="HOLI"/>
    <property type="match status" value="1"/>
</dbReference>
<evidence type="ECO:0000313" key="13">
    <source>
        <dbReference type="EMBL" id="PIK61999.1"/>
    </source>
</evidence>
<dbReference type="Proteomes" id="UP000230750">
    <property type="component" value="Unassembled WGS sequence"/>
</dbReference>
<keyword evidence="9" id="KW-0539">Nucleus</keyword>
<keyword evidence="7" id="KW-0804">Transcription</keyword>
<gene>
    <name evidence="13" type="ORF">BSL78_01010</name>
</gene>
<comment type="caution">
    <text evidence="13">The sequence shown here is derived from an EMBL/GenBank/DDBJ whole genome shotgun (WGS) entry which is preliminary data.</text>
</comment>
<dbReference type="SUPFAM" id="SSF57716">
    <property type="entry name" value="Glucocorticoid receptor-like (DNA-binding domain)"/>
    <property type="match status" value="1"/>
</dbReference>
<evidence type="ECO:0000256" key="7">
    <source>
        <dbReference type="ARBA" id="ARBA00023163"/>
    </source>
</evidence>
<dbReference type="InterPro" id="IPR035500">
    <property type="entry name" value="NHR-like_dom_sf"/>
</dbReference>
<feature type="domain" description="Nuclear receptor" evidence="11">
    <location>
        <begin position="476"/>
        <end position="553"/>
    </location>
</feature>
<evidence type="ECO:0000313" key="14">
    <source>
        <dbReference type="Proteomes" id="UP000230750"/>
    </source>
</evidence>
<comment type="subcellular location">
    <subcellularLocation>
        <location evidence="1">Nucleus</location>
    </subcellularLocation>
</comment>
<proteinExistence type="predicted"/>
<accession>A0A2G8LP03</accession>
<feature type="region of interest" description="Disordered" evidence="10">
    <location>
        <begin position="180"/>
        <end position="237"/>
    </location>
</feature>
<dbReference type="EMBL" id="MRZV01000020">
    <property type="protein sequence ID" value="PIK61999.1"/>
    <property type="molecule type" value="Genomic_DNA"/>
</dbReference>
<dbReference type="STRING" id="307972.A0A2G8LP03"/>
<dbReference type="Pfam" id="PF00104">
    <property type="entry name" value="Hormone_recep"/>
    <property type="match status" value="1"/>
</dbReference>
<feature type="region of interest" description="Disordered" evidence="10">
    <location>
        <begin position="50"/>
        <end position="73"/>
    </location>
</feature>
<keyword evidence="8" id="KW-0675">Receptor</keyword>
<dbReference type="GO" id="GO:0043565">
    <property type="term" value="F:sequence-specific DNA binding"/>
    <property type="evidence" value="ECO:0007669"/>
    <property type="project" value="InterPro"/>
</dbReference>
<dbReference type="PANTHER" id="PTHR24086:SF25">
    <property type="entry name" value="NUCLEAR HORMONE RECEPTOR FTZ-F1 BETA"/>
    <property type="match status" value="1"/>
</dbReference>
<evidence type="ECO:0000256" key="8">
    <source>
        <dbReference type="ARBA" id="ARBA00023170"/>
    </source>
</evidence>
<dbReference type="InterPro" id="IPR001628">
    <property type="entry name" value="Znf_hrmn_rcpt"/>
</dbReference>
<dbReference type="GO" id="GO:0008270">
    <property type="term" value="F:zinc ion binding"/>
    <property type="evidence" value="ECO:0007669"/>
    <property type="project" value="UniProtKB-KW"/>
</dbReference>
<evidence type="ECO:0000256" key="3">
    <source>
        <dbReference type="ARBA" id="ARBA00022771"/>
    </source>
</evidence>
<dbReference type="SUPFAM" id="SSF48508">
    <property type="entry name" value="Nuclear receptor ligand-binding domain"/>
    <property type="match status" value="1"/>
</dbReference>
<dbReference type="FunFam" id="3.30.50.10:FF:000006">
    <property type="entry name" value="Nuclear receptor subfamily 5 group A member"/>
    <property type="match status" value="1"/>
</dbReference>
<organism evidence="13 14">
    <name type="scientific">Stichopus japonicus</name>
    <name type="common">Sea cucumber</name>
    <dbReference type="NCBI Taxonomy" id="307972"/>
    <lineage>
        <taxon>Eukaryota</taxon>
        <taxon>Metazoa</taxon>
        <taxon>Echinodermata</taxon>
        <taxon>Eleutherozoa</taxon>
        <taxon>Echinozoa</taxon>
        <taxon>Holothuroidea</taxon>
        <taxon>Aspidochirotacea</taxon>
        <taxon>Aspidochirotida</taxon>
        <taxon>Stichopodidae</taxon>
        <taxon>Apostichopus</taxon>
    </lineage>
</organism>
<name>A0A2G8LP03_STIJA</name>
<dbReference type="PROSITE" id="PS51030">
    <property type="entry name" value="NUCLEAR_REC_DBD_2"/>
    <property type="match status" value="1"/>
</dbReference>
<feature type="region of interest" description="Disordered" evidence="10">
    <location>
        <begin position="552"/>
        <end position="630"/>
    </location>
</feature>
<keyword evidence="6" id="KW-0238">DNA-binding</keyword>
<evidence type="ECO:0000259" key="12">
    <source>
        <dbReference type="PROSITE" id="PS51843"/>
    </source>
</evidence>
<sequence length="864" mass="97751">MESDVSDVPSYVRHVPIPPKKRIATWNSLQSSKSSKRHFPSGLFNGRSGSHLDYVQLQNPPRDCLPEDSQHTPHSLQFLKHPDQVANFGQNHLREGACSSLERNMSIGQMIAACDAEKERLLLEASRLEEAEIRQRNAREWILQNNRTSETCEQREEEIEHSGEIYLQINGRKYIARPVETDCDKEEDNGDDDDERKFSRRSTSSDVHSRRKDNQNLRASQHNVSTTPPYLIDPGRSQNQFDYCERKERLEDVIMKDKMAMLSRLKQMKAGHPAAVSVDLAEESSECIPKLEPTMTESSQEVKVFSNRFGNSSLQISRSRLSSSPSTSFTGSYHFTPHAGTSAENLSTKSALPIETDFHKLSDHTVSGFHNLRNNPVLSPLSLSLPLSPGSMDSPTGSITSTQNNSPNSRESTKEPHVVAPCSKSGLPSTATGHPDVGSPSCQTTNNHGSAATALDVKVEPDSNCMELQSNRRPEDNKCPVCSDEISGYHYGIYSCESCKGFFKRTVQNKRNERLRCARNGNCEMNLRSRKHCAACRFQKCITQGMKLEAIRGDRQRGGRSMYQGSSEYRRRQQLQVQQQNGGVSQSTPKRRKRHLGAGNLKHRDECEGEAPKRGAENPGEAQEGPSSSTQEQALVNASLFIEELLVHNAFLDVQPIASCCQISGHSEETILRGICHLVDHHLIFLYEWVQGLPYFRELEKQDQEYLFRNRWIQLMLSHYCLTVMENPGTIQLRDGQVIDLQECFESAIFIDFLKSLTDIIRFFKALKLDSAECALLKLLVLLNSDVAINQPSRISLFQEKVQDSLFQYVLSRDARNVRRVGDILLRFAEIEKLCHIVYEHFMFQLLAGQLSEYNNLCDVLKIR</sequence>
<dbReference type="GO" id="GO:0004879">
    <property type="term" value="F:nuclear receptor activity"/>
    <property type="evidence" value="ECO:0007669"/>
    <property type="project" value="InterPro"/>
</dbReference>
<evidence type="ECO:0000256" key="5">
    <source>
        <dbReference type="ARBA" id="ARBA00023015"/>
    </source>
</evidence>
<keyword evidence="5" id="KW-0805">Transcription regulation</keyword>
<dbReference type="Gene3D" id="1.10.565.10">
    <property type="entry name" value="Retinoid X Receptor"/>
    <property type="match status" value="1"/>
</dbReference>
<keyword evidence="14" id="KW-1185">Reference proteome</keyword>
<feature type="compositionally biased region" description="Polar residues" evidence="10">
    <location>
        <begin position="440"/>
        <end position="449"/>
    </location>
</feature>
<dbReference type="PRINTS" id="PR00398">
    <property type="entry name" value="STRDHORMONER"/>
</dbReference>
<feature type="compositionally biased region" description="Polar residues" evidence="10">
    <location>
        <begin position="396"/>
        <end position="410"/>
    </location>
</feature>
<feature type="region of interest" description="Disordered" evidence="10">
    <location>
        <begin position="386"/>
        <end position="449"/>
    </location>
</feature>
<dbReference type="InterPro" id="IPR000536">
    <property type="entry name" value="Nucl_hrmn_rcpt_lig-bd"/>
</dbReference>
<dbReference type="Gene3D" id="3.30.50.10">
    <property type="entry name" value="Erythroid Transcription Factor GATA-1, subunit A"/>
    <property type="match status" value="1"/>
</dbReference>
<feature type="compositionally biased region" description="Basic and acidic residues" evidence="10">
    <location>
        <begin position="602"/>
        <end position="616"/>
    </location>
</feature>
<dbReference type="InterPro" id="IPR016355">
    <property type="entry name" value="NR5-like"/>
</dbReference>
<keyword evidence="2" id="KW-0479">Metal-binding</keyword>
<evidence type="ECO:0000256" key="1">
    <source>
        <dbReference type="ARBA" id="ARBA00004123"/>
    </source>
</evidence>
<evidence type="ECO:0000259" key="11">
    <source>
        <dbReference type="PROSITE" id="PS51030"/>
    </source>
</evidence>
<feature type="compositionally biased region" description="Polar residues" evidence="10">
    <location>
        <begin position="216"/>
        <end position="228"/>
    </location>
</feature>
<evidence type="ECO:0000256" key="4">
    <source>
        <dbReference type="ARBA" id="ARBA00022833"/>
    </source>
</evidence>
<evidence type="ECO:0000256" key="2">
    <source>
        <dbReference type="ARBA" id="ARBA00022723"/>
    </source>
</evidence>
<dbReference type="PRINTS" id="PR00047">
    <property type="entry name" value="STROIDFINGER"/>
</dbReference>
<dbReference type="InterPro" id="IPR013088">
    <property type="entry name" value="Znf_NHR/GATA"/>
</dbReference>
<dbReference type="PANTHER" id="PTHR24086">
    <property type="entry name" value="NUCLEAR RECEPTOR SUBFAMILY 5 GROUP A"/>
    <property type="match status" value="1"/>
</dbReference>
<feature type="compositionally biased region" description="Acidic residues" evidence="10">
    <location>
        <begin position="181"/>
        <end position="194"/>
    </location>
</feature>
<dbReference type="OrthoDB" id="5984981at2759"/>